<evidence type="ECO:0000313" key="3">
    <source>
        <dbReference type="Proteomes" id="UP000006900"/>
    </source>
</evidence>
<dbReference type="Proteomes" id="UP000006900">
    <property type="component" value="Chromosome"/>
</dbReference>
<name>A0A0H3MQN4_MYCLB</name>
<dbReference type="Pfam" id="PF14017">
    <property type="entry name" value="DUF4233"/>
    <property type="match status" value="1"/>
</dbReference>
<organism evidence="2 3">
    <name type="scientific">Mycobacterium leprae (strain Br4923)</name>
    <dbReference type="NCBI Taxonomy" id="561304"/>
    <lineage>
        <taxon>Bacteria</taxon>
        <taxon>Bacillati</taxon>
        <taxon>Actinomycetota</taxon>
        <taxon>Actinomycetes</taxon>
        <taxon>Mycobacteriales</taxon>
        <taxon>Mycobacteriaceae</taxon>
        <taxon>Mycobacterium</taxon>
    </lineage>
</organism>
<keyword evidence="1" id="KW-0472">Membrane</keyword>
<keyword evidence="1" id="KW-0812">Transmembrane</keyword>
<dbReference type="HOGENOM" id="CLU_125367_1_0_11"/>
<gene>
    <name evidence="2" type="ordered locus">MLBr01470</name>
</gene>
<evidence type="ECO:0000313" key="2">
    <source>
        <dbReference type="EMBL" id="CAR71564.1"/>
    </source>
</evidence>
<feature type="transmembrane region" description="Helical" evidence="1">
    <location>
        <begin position="83"/>
        <end position="116"/>
    </location>
</feature>
<sequence>MTDSPGEHGPQKPLPSADPWKSFAGVMAAILFLEAIVVLLALPVLGASGGLTLSALSFLIGLAGLLIVLVGLQRKAWAIWVNLGVQVVVLVGCAVYPVLGFVGVLFAGLWALIVYFRAEVSRR</sequence>
<keyword evidence="1" id="KW-1133">Transmembrane helix</keyword>
<accession>A0A0H3MQN4</accession>
<dbReference type="EMBL" id="FM211192">
    <property type="protein sequence ID" value="CAR71564.1"/>
    <property type="molecule type" value="Genomic_DNA"/>
</dbReference>
<feature type="transmembrane region" description="Helical" evidence="1">
    <location>
        <begin position="49"/>
        <end position="71"/>
    </location>
</feature>
<dbReference type="AlphaFoldDB" id="A0A0H3MQN4"/>
<evidence type="ECO:0000256" key="1">
    <source>
        <dbReference type="SAM" id="Phobius"/>
    </source>
</evidence>
<reference evidence="2 3" key="1">
    <citation type="journal article" date="2009" name="Nat. Genet.">
        <title>Comparative genomic and phylogeographic analysis of Mycobacterium leprae.</title>
        <authorList>
            <person name="Monot M."/>
            <person name="Honore N."/>
            <person name="Garnier T."/>
            <person name="Zidane N."/>
            <person name="Sherafi D."/>
            <person name="Paniz-Mondolfi A."/>
            <person name="Matsuoka M."/>
            <person name="Taylor G.M."/>
            <person name="Donoghue H.D."/>
            <person name="Bouwman A."/>
            <person name="Mays S."/>
            <person name="Watson C."/>
            <person name="Lockwood D."/>
            <person name="Khamispour A."/>
            <person name="Dowlati Y."/>
            <person name="Jianping S."/>
            <person name="Rea T.H."/>
            <person name="Vera-Cabrera L."/>
            <person name="Stefani M.M."/>
            <person name="Banu S."/>
            <person name="Macdonald M."/>
            <person name="Sapkota B.R."/>
            <person name="Spencer J.S."/>
            <person name="Thomas J."/>
            <person name="Harshman K."/>
            <person name="Singh P."/>
            <person name="Busso P."/>
            <person name="Gattiker A."/>
            <person name="Rougemont J."/>
            <person name="Brennan P.J."/>
            <person name="Cole S.T."/>
        </authorList>
    </citation>
    <scope>NUCLEOTIDE SEQUENCE [LARGE SCALE GENOMIC DNA]</scope>
    <source>
        <strain evidence="3">Br4923</strain>
    </source>
</reference>
<proteinExistence type="predicted"/>
<dbReference type="InterPro" id="IPR025327">
    <property type="entry name" value="DUF4233"/>
</dbReference>
<dbReference type="KEGG" id="mlb:MLBr01470"/>
<protein>
    <submittedName>
        <fullName evidence="2">Conserved membrane protein</fullName>
    </submittedName>
</protein>
<feature type="transmembrane region" description="Helical" evidence="1">
    <location>
        <begin position="20"/>
        <end position="42"/>
    </location>
</feature>